<feature type="compositionally biased region" description="Basic and acidic residues" evidence="1">
    <location>
        <begin position="77"/>
        <end position="87"/>
    </location>
</feature>
<evidence type="ECO:0000313" key="3">
    <source>
        <dbReference type="Proteomes" id="UP001324287"/>
    </source>
</evidence>
<dbReference type="Proteomes" id="UP001324287">
    <property type="component" value="Chromosome"/>
</dbReference>
<organism evidence="2 3">
    <name type="scientific">Blastococcus brunescens</name>
    <dbReference type="NCBI Taxonomy" id="1564165"/>
    <lineage>
        <taxon>Bacteria</taxon>
        <taxon>Bacillati</taxon>
        <taxon>Actinomycetota</taxon>
        <taxon>Actinomycetes</taxon>
        <taxon>Geodermatophilales</taxon>
        <taxon>Geodermatophilaceae</taxon>
        <taxon>Blastococcus</taxon>
    </lineage>
</organism>
<protein>
    <submittedName>
        <fullName evidence="2">Uncharacterized protein</fullName>
    </submittedName>
</protein>
<dbReference type="RefSeq" id="WP_324273181.1">
    <property type="nucleotide sequence ID" value="NZ_CP141261.1"/>
</dbReference>
<keyword evidence="3" id="KW-1185">Reference proteome</keyword>
<gene>
    <name evidence="2" type="ORF">U6N30_17005</name>
</gene>
<proteinExistence type="predicted"/>
<feature type="region of interest" description="Disordered" evidence="1">
    <location>
        <begin position="64"/>
        <end position="87"/>
    </location>
</feature>
<accession>A0ABZ1AV65</accession>
<name>A0ABZ1AV65_9ACTN</name>
<evidence type="ECO:0000313" key="2">
    <source>
        <dbReference type="EMBL" id="WRL61821.1"/>
    </source>
</evidence>
<sequence length="87" mass="8650">MAAHLEHILCKLGAPTRTLAAVRAEREGLYVPAPAAAGVHESAPGRDLGLASLPRFGARIGSAQGLGAEGVPSGDGDIGRSTDAHAG</sequence>
<dbReference type="EMBL" id="CP141261">
    <property type="protein sequence ID" value="WRL61821.1"/>
    <property type="molecule type" value="Genomic_DNA"/>
</dbReference>
<evidence type="ECO:0000256" key="1">
    <source>
        <dbReference type="SAM" id="MobiDB-lite"/>
    </source>
</evidence>
<reference evidence="2 3" key="1">
    <citation type="submission" date="2023-12" db="EMBL/GenBank/DDBJ databases">
        <title>Blastococcus brunescens sp. nov., an actonobacterium isolated from sandstone collected in sahara desert.</title>
        <authorList>
            <person name="Gtari M."/>
            <person name="Ghodhbane F."/>
        </authorList>
    </citation>
    <scope>NUCLEOTIDE SEQUENCE [LARGE SCALE GENOMIC DNA]</scope>
    <source>
        <strain evidence="2 3">BMG 8361</strain>
    </source>
</reference>